<evidence type="ECO:0000313" key="4">
    <source>
        <dbReference type="Proteomes" id="UP001154282"/>
    </source>
</evidence>
<name>A0AAV0RQH5_9ROSI</name>
<proteinExistence type="inferred from homology"/>
<dbReference type="PANTHER" id="PTHR48107:SF16">
    <property type="entry name" value="NADPH-DEPENDENT ALDEHYDE REDUCTASE 1, CHLOROPLASTIC"/>
    <property type="match status" value="1"/>
</dbReference>
<dbReference type="PANTHER" id="PTHR48107">
    <property type="entry name" value="NADPH-DEPENDENT ALDEHYDE REDUCTASE-LIKE PROTEIN, CHLOROPLASTIC-RELATED"/>
    <property type="match status" value="1"/>
</dbReference>
<keyword evidence="2" id="KW-0560">Oxidoreductase</keyword>
<dbReference type="Proteomes" id="UP001154282">
    <property type="component" value="Unassembled WGS sequence"/>
</dbReference>
<dbReference type="SUPFAM" id="SSF51735">
    <property type="entry name" value="NAD(P)-binding Rossmann-fold domains"/>
    <property type="match status" value="1"/>
</dbReference>
<evidence type="ECO:0000313" key="3">
    <source>
        <dbReference type="EMBL" id="CAI0559853.1"/>
    </source>
</evidence>
<dbReference type="AlphaFoldDB" id="A0AAV0RQH5"/>
<comment type="caution">
    <text evidence="3">The sequence shown here is derived from an EMBL/GenBank/DDBJ whole genome shotgun (WGS) entry which is preliminary data.</text>
</comment>
<dbReference type="EMBL" id="CAMGYJ010000011">
    <property type="protein sequence ID" value="CAI0559853.1"/>
    <property type="molecule type" value="Genomic_DNA"/>
</dbReference>
<evidence type="ECO:0000256" key="2">
    <source>
        <dbReference type="ARBA" id="ARBA00023002"/>
    </source>
</evidence>
<sequence length="177" mass="19589">MNPLPQAVNPNYKPSSKLQGKVALVTGGDSGIGRSVCVHFAMEGATVGFTYVKGIEDKDKDETIKLIKKFKTPAAERFHRDSSGSGIRIGVPEGCGRIRQRVGWDHRRPGEQRGGPVLYEFDRRSDRGEDRQDVSDQHICLHFNGQAFSEAGELHNQHHLCCGLRGEDRPGGLQVRL</sequence>
<evidence type="ECO:0000256" key="1">
    <source>
        <dbReference type="ARBA" id="ARBA00006484"/>
    </source>
</evidence>
<organism evidence="3 4">
    <name type="scientific">Linum tenue</name>
    <dbReference type="NCBI Taxonomy" id="586396"/>
    <lineage>
        <taxon>Eukaryota</taxon>
        <taxon>Viridiplantae</taxon>
        <taxon>Streptophyta</taxon>
        <taxon>Embryophyta</taxon>
        <taxon>Tracheophyta</taxon>
        <taxon>Spermatophyta</taxon>
        <taxon>Magnoliopsida</taxon>
        <taxon>eudicotyledons</taxon>
        <taxon>Gunneridae</taxon>
        <taxon>Pentapetalae</taxon>
        <taxon>rosids</taxon>
        <taxon>fabids</taxon>
        <taxon>Malpighiales</taxon>
        <taxon>Linaceae</taxon>
        <taxon>Linum</taxon>
    </lineage>
</organism>
<gene>
    <name evidence="3" type="ORF">LITE_LOCUS49412</name>
</gene>
<dbReference type="InterPro" id="IPR036291">
    <property type="entry name" value="NAD(P)-bd_dom_sf"/>
</dbReference>
<accession>A0AAV0RQH5</accession>
<keyword evidence="4" id="KW-1185">Reference proteome</keyword>
<protein>
    <submittedName>
        <fullName evidence="3">Uncharacterized protein</fullName>
    </submittedName>
</protein>
<comment type="similarity">
    <text evidence="1">Belongs to the short-chain dehydrogenases/reductases (SDR) family.</text>
</comment>
<reference evidence="3" key="1">
    <citation type="submission" date="2022-08" db="EMBL/GenBank/DDBJ databases">
        <authorList>
            <person name="Gutierrez-Valencia J."/>
        </authorList>
    </citation>
    <scope>NUCLEOTIDE SEQUENCE</scope>
</reference>
<dbReference type="GO" id="GO:0016614">
    <property type="term" value="F:oxidoreductase activity, acting on CH-OH group of donors"/>
    <property type="evidence" value="ECO:0007669"/>
    <property type="project" value="UniProtKB-ARBA"/>
</dbReference>
<dbReference type="Gene3D" id="3.40.50.720">
    <property type="entry name" value="NAD(P)-binding Rossmann-like Domain"/>
    <property type="match status" value="1"/>
</dbReference>